<reference evidence="1 2" key="1">
    <citation type="submission" date="2013-04" db="EMBL/GenBank/DDBJ databases">
        <title>Oceanicola sp. 22II1-22F33 Genome Sequencing.</title>
        <authorList>
            <person name="Lai Q."/>
            <person name="Li G."/>
            <person name="Shao Z."/>
        </authorList>
    </citation>
    <scope>NUCLEOTIDE SEQUENCE [LARGE SCALE GENOMIC DNA]</scope>
    <source>
        <strain evidence="1 2">22II1-22F33</strain>
    </source>
</reference>
<comment type="caution">
    <text evidence="1">The sequence shown here is derived from an EMBL/GenBank/DDBJ whole genome shotgun (WGS) entry which is preliminary data.</text>
</comment>
<proteinExistence type="predicted"/>
<evidence type="ECO:0000313" key="1">
    <source>
        <dbReference type="EMBL" id="OWU75068.1"/>
    </source>
</evidence>
<sequence>MVVAAALSMTAPVAAQTPVVNDYPTVARADYVFGCMSSNGETREILEKCSCSIDHIARLLPYERYVSAETILRTLQVGGEKVAPLRASARHKAMVADMRRAQIEADILCFQ</sequence>
<dbReference type="AlphaFoldDB" id="A0A225NLK4"/>
<protein>
    <submittedName>
        <fullName evidence="1">Uncharacterized protein</fullName>
    </submittedName>
</protein>
<accession>A0A225NLK4</accession>
<dbReference type="Proteomes" id="UP000215377">
    <property type="component" value="Unassembled WGS sequence"/>
</dbReference>
<dbReference type="EMBL" id="AQQR01000003">
    <property type="protein sequence ID" value="OWU75068.1"/>
    <property type="molecule type" value="Genomic_DNA"/>
</dbReference>
<keyword evidence="2" id="KW-1185">Reference proteome</keyword>
<evidence type="ECO:0000313" key="2">
    <source>
        <dbReference type="Proteomes" id="UP000215377"/>
    </source>
</evidence>
<name>A0A225NLK4_9RHOB</name>
<gene>
    <name evidence="1" type="ORF">ATO3_09075</name>
</gene>
<organism evidence="1 2">
    <name type="scientific">Marinibacterium profundimaris</name>
    <dbReference type="NCBI Taxonomy" id="1679460"/>
    <lineage>
        <taxon>Bacteria</taxon>
        <taxon>Pseudomonadati</taxon>
        <taxon>Pseudomonadota</taxon>
        <taxon>Alphaproteobacteria</taxon>
        <taxon>Rhodobacterales</taxon>
        <taxon>Paracoccaceae</taxon>
        <taxon>Marinibacterium</taxon>
    </lineage>
</organism>